<evidence type="ECO:0000256" key="2">
    <source>
        <dbReference type="ARBA" id="ARBA00022692"/>
    </source>
</evidence>
<feature type="transmembrane region" description="Helical" evidence="5">
    <location>
        <begin position="40"/>
        <end position="58"/>
    </location>
</feature>
<dbReference type="Gene3D" id="2.40.50.140">
    <property type="entry name" value="Nucleic acid-binding proteins"/>
    <property type="match status" value="1"/>
</dbReference>
<dbReference type="InterPro" id="IPR002810">
    <property type="entry name" value="NfeD-like_C"/>
</dbReference>
<reference evidence="7 8" key="1">
    <citation type="journal article" date="2016" name="Genome Announc.">
        <title>Complete genome sequence of the hyperthermophilic and piezophilic archaeon Thermococcus barophilus Ch5, capable of growth at the expense of hydrogenogenesis from carbon monoxide and formate.</title>
        <authorList>
            <person name="Oger P."/>
            <person name="Sokolova T.G."/>
            <person name="Kozhevnikova D.A."/>
            <person name="Taranov E.A."/>
            <person name="Vannier P."/>
            <person name="Lee H.S."/>
            <person name="Kwon K.K."/>
            <person name="Kang S.G."/>
            <person name="Lee J.H."/>
            <person name="Bonch-Osmolovskaya E.A."/>
            <person name="Lebedinsky A.V."/>
        </authorList>
    </citation>
    <scope>NUCLEOTIDE SEQUENCE [LARGE SCALE GENOMIC DNA]</scope>
    <source>
        <strain evidence="8">Ch5</strain>
    </source>
</reference>
<evidence type="ECO:0000256" key="3">
    <source>
        <dbReference type="ARBA" id="ARBA00022989"/>
    </source>
</evidence>
<dbReference type="EMBL" id="CP013050">
    <property type="protein sequence ID" value="ALM74936.1"/>
    <property type="molecule type" value="Genomic_DNA"/>
</dbReference>
<proteinExistence type="predicted"/>
<evidence type="ECO:0000313" key="8">
    <source>
        <dbReference type="Proteomes" id="UP000066042"/>
    </source>
</evidence>
<feature type="transmembrane region" description="Helical" evidence="5">
    <location>
        <begin position="12"/>
        <end position="34"/>
    </location>
</feature>
<accession>A0A0S1XB11</accession>
<name>A0A0S1XB11_THEBA</name>
<dbReference type="OMA" id="MNIRLVW"/>
<dbReference type="RefSeq" id="WP_013467083.1">
    <property type="nucleotide sequence ID" value="NZ_CP013050.1"/>
</dbReference>
<dbReference type="Pfam" id="PF01957">
    <property type="entry name" value="NfeD"/>
    <property type="match status" value="1"/>
</dbReference>
<evidence type="ECO:0000313" key="7">
    <source>
        <dbReference type="EMBL" id="ALM74936.1"/>
    </source>
</evidence>
<dbReference type="PATRIC" id="fig|55802.8.peg.983"/>
<dbReference type="PANTHER" id="PTHR33507">
    <property type="entry name" value="INNER MEMBRANE PROTEIN YBBJ"/>
    <property type="match status" value="1"/>
</dbReference>
<dbReference type="GeneID" id="26136260"/>
<dbReference type="STRING" id="55802.TBCH5v1_0991"/>
<dbReference type="SUPFAM" id="SSF141322">
    <property type="entry name" value="NfeD domain-like"/>
    <property type="match status" value="1"/>
</dbReference>
<evidence type="ECO:0000256" key="4">
    <source>
        <dbReference type="ARBA" id="ARBA00023136"/>
    </source>
</evidence>
<dbReference type="AlphaFoldDB" id="A0A0S1XB11"/>
<protein>
    <recommendedName>
        <fullName evidence="6">NfeD-like C-terminal domain-containing protein</fullName>
    </recommendedName>
</protein>
<dbReference type="InterPro" id="IPR052165">
    <property type="entry name" value="Membrane_assoc_protease"/>
</dbReference>
<dbReference type="PANTHER" id="PTHR33507:SF4">
    <property type="entry name" value="NODULATION COMPETITIVENESS PROTEIN NFED"/>
    <property type="match status" value="1"/>
</dbReference>
<dbReference type="Proteomes" id="UP000066042">
    <property type="component" value="Chromosome"/>
</dbReference>
<keyword evidence="3 5" id="KW-1133">Transmembrane helix</keyword>
<keyword evidence="2 5" id="KW-0812">Transmembrane</keyword>
<dbReference type="GeneID" id="10041126"/>
<evidence type="ECO:0000256" key="1">
    <source>
        <dbReference type="ARBA" id="ARBA00004141"/>
    </source>
</evidence>
<dbReference type="InterPro" id="IPR012340">
    <property type="entry name" value="NA-bd_OB-fold"/>
</dbReference>
<keyword evidence="4 5" id="KW-0472">Membrane</keyword>
<evidence type="ECO:0000256" key="5">
    <source>
        <dbReference type="SAM" id="Phobius"/>
    </source>
</evidence>
<evidence type="ECO:0000259" key="6">
    <source>
        <dbReference type="Pfam" id="PF01957"/>
    </source>
</evidence>
<sequence>MKLREMVKDVLKFVFLMIDEIVVGIFLFVVLPSAGVRVPLSLSVTVIALLVIKDIAIVPSFGQILRKKAEVGIEALMGKEAVVVEDLTPEGIVKIGNEYWRAKCINGHAKAGERVKVVRAKGLKLLVECQE</sequence>
<comment type="subcellular location">
    <subcellularLocation>
        <location evidence="1">Membrane</location>
        <topology evidence="1">Multi-pass membrane protein</topology>
    </subcellularLocation>
</comment>
<organism evidence="7 8">
    <name type="scientific">Thermococcus barophilus</name>
    <dbReference type="NCBI Taxonomy" id="55802"/>
    <lineage>
        <taxon>Archaea</taxon>
        <taxon>Methanobacteriati</taxon>
        <taxon>Methanobacteriota</taxon>
        <taxon>Thermococci</taxon>
        <taxon>Thermococcales</taxon>
        <taxon>Thermococcaceae</taxon>
        <taxon>Thermococcus</taxon>
    </lineage>
</organism>
<feature type="domain" description="NfeD-like C-terminal" evidence="6">
    <location>
        <begin position="74"/>
        <end position="128"/>
    </location>
</feature>
<dbReference type="GO" id="GO:0016020">
    <property type="term" value="C:membrane"/>
    <property type="evidence" value="ECO:0007669"/>
    <property type="project" value="UniProtKB-SubCell"/>
</dbReference>
<gene>
    <name evidence="7" type="ORF">TBCH5v1_0991</name>
</gene>